<dbReference type="SUPFAM" id="SSF88713">
    <property type="entry name" value="Glycoside hydrolase/deacetylase"/>
    <property type="match status" value="1"/>
</dbReference>
<reference evidence="6 7" key="1">
    <citation type="submission" date="2016-10" db="EMBL/GenBank/DDBJ databases">
        <authorList>
            <person name="Varghese N."/>
            <person name="Submissions S."/>
        </authorList>
    </citation>
    <scope>NUCLEOTIDE SEQUENCE [LARGE SCALE GENOMIC DNA]</scope>
    <source>
        <strain evidence="6 7">DSM 18839</strain>
    </source>
</reference>
<dbReference type="PANTHER" id="PTHR43123">
    <property type="entry name" value="POLYSACCHARIDE DEACETYLASE-RELATED"/>
    <property type="match status" value="1"/>
</dbReference>
<keyword evidence="7" id="KW-1185">Reference proteome</keyword>
<dbReference type="EMBL" id="FNBW01000004">
    <property type="protein sequence ID" value="SDF50811.1"/>
    <property type="molecule type" value="Genomic_DNA"/>
</dbReference>
<gene>
    <name evidence="6" type="ORF">SAMN05660686_01478</name>
</gene>
<dbReference type="RefSeq" id="WP_038013625.1">
    <property type="nucleotide sequence ID" value="NZ_FNBW01000004.1"/>
</dbReference>
<evidence type="ECO:0000313" key="6">
    <source>
        <dbReference type="EMBL" id="SDF50811.1"/>
    </source>
</evidence>
<comment type="caution">
    <text evidence="6">The sequence shown here is derived from an EMBL/GenBank/DDBJ whole genome shotgun (WGS) entry which is preliminary data.</text>
</comment>
<organism evidence="6 7">
    <name type="scientific">Thalassobaculum litoreum DSM 18839</name>
    <dbReference type="NCBI Taxonomy" id="1123362"/>
    <lineage>
        <taxon>Bacteria</taxon>
        <taxon>Pseudomonadati</taxon>
        <taxon>Pseudomonadota</taxon>
        <taxon>Alphaproteobacteria</taxon>
        <taxon>Rhodospirillales</taxon>
        <taxon>Thalassobaculaceae</taxon>
        <taxon>Thalassobaculum</taxon>
    </lineage>
</organism>
<evidence type="ECO:0000259" key="5">
    <source>
        <dbReference type="Pfam" id="PF01522"/>
    </source>
</evidence>
<accession>A0A8G2BG52</accession>
<dbReference type="CDD" id="cd10979">
    <property type="entry name" value="CE4_PuuE_like"/>
    <property type="match status" value="1"/>
</dbReference>
<evidence type="ECO:0000256" key="2">
    <source>
        <dbReference type="ARBA" id="ARBA00010973"/>
    </source>
</evidence>
<proteinExistence type="inferred from homology"/>
<comment type="function">
    <text evidence="1">Is involved in generating a small heat-stable compound (Nod), an acylated oligomer of N-acetylglucosamine, that stimulates mitosis in various plant protoplasts.</text>
</comment>
<evidence type="ECO:0000256" key="4">
    <source>
        <dbReference type="ARBA" id="ARBA00032976"/>
    </source>
</evidence>
<dbReference type="InterPro" id="IPR002509">
    <property type="entry name" value="NODB_dom"/>
</dbReference>
<dbReference type="Pfam" id="PF01522">
    <property type="entry name" value="Polysacc_deac_1"/>
    <property type="match status" value="1"/>
</dbReference>
<dbReference type="GO" id="GO:0005975">
    <property type="term" value="P:carbohydrate metabolic process"/>
    <property type="evidence" value="ECO:0007669"/>
    <property type="project" value="InterPro"/>
</dbReference>
<sequence length="304" mass="33896">MWPNPRIPFELADKRRTLAPLNGKPLMVHVAMNIEYWPIDRPMPRGIIPPPHGAQIAPPDVPNFSWVEYGLRVGMPRIMRMLRERGLPASALINAQVADAYPALMDAVVEAGWELVGHGWFQQSLKQADDERAVIRKSLDRLKAVSGKKVRAWLGPGIGESFDTVDILKEEGIEFLHDWVVDDLPVWMRTIHGPMVGLPYTMELNDVPIYAVQNGSTDEFYKRVEATVATLEPELAQNPRVVTLALHPHLIGVPHVAHHFERSLDLLLARDDTVFVTSSVMGDWFVEADGTGGADLPNEAPPLP</sequence>
<evidence type="ECO:0000256" key="1">
    <source>
        <dbReference type="ARBA" id="ARBA00003236"/>
    </source>
</evidence>
<protein>
    <recommendedName>
        <fullName evidence="3">Chitooligosaccharide deacetylase</fullName>
    </recommendedName>
    <alternativeName>
        <fullName evidence="4">Nodulation protein B</fullName>
    </alternativeName>
</protein>
<evidence type="ECO:0000313" key="7">
    <source>
        <dbReference type="Proteomes" id="UP000198615"/>
    </source>
</evidence>
<evidence type="ECO:0000256" key="3">
    <source>
        <dbReference type="ARBA" id="ARBA00020071"/>
    </source>
</evidence>
<name>A0A8G2BG52_9PROT</name>
<dbReference type="InterPro" id="IPR011330">
    <property type="entry name" value="Glyco_hydro/deAcase_b/a-brl"/>
</dbReference>
<comment type="similarity">
    <text evidence="2">Belongs to the polysaccharide deacetylase family.</text>
</comment>
<dbReference type="AlphaFoldDB" id="A0A8G2BG52"/>
<dbReference type="PANTHER" id="PTHR43123:SF4">
    <property type="entry name" value="POLYSACCHARIDE DEACETYLASE"/>
    <property type="match status" value="1"/>
</dbReference>
<dbReference type="Proteomes" id="UP000198615">
    <property type="component" value="Unassembled WGS sequence"/>
</dbReference>
<dbReference type="Gene3D" id="3.20.20.370">
    <property type="entry name" value="Glycoside hydrolase/deacetylase"/>
    <property type="match status" value="1"/>
</dbReference>
<feature type="domain" description="NodB homology" evidence="5">
    <location>
        <begin position="74"/>
        <end position="175"/>
    </location>
</feature>
<dbReference type="GO" id="GO:0016810">
    <property type="term" value="F:hydrolase activity, acting on carbon-nitrogen (but not peptide) bonds"/>
    <property type="evidence" value="ECO:0007669"/>
    <property type="project" value="InterPro"/>
</dbReference>
<dbReference type="OrthoDB" id="9787041at2"/>